<dbReference type="InterPro" id="IPR008984">
    <property type="entry name" value="SMAD_FHA_dom_sf"/>
</dbReference>
<feature type="binding site" evidence="9">
    <location>
        <begin position="97"/>
        <end position="104"/>
    </location>
    <ligand>
        <name>ATP</name>
        <dbReference type="ChEBI" id="CHEBI:30616"/>
    </ligand>
</feature>
<evidence type="ECO:0000259" key="12">
    <source>
        <dbReference type="PROSITE" id="PS50067"/>
    </source>
</evidence>
<keyword evidence="7 9" id="KW-0505">Motor protein</keyword>
<dbReference type="GO" id="GO:0008017">
    <property type="term" value="F:microtubule binding"/>
    <property type="evidence" value="ECO:0007669"/>
    <property type="project" value="InterPro"/>
</dbReference>
<evidence type="ECO:0000256" key="11">
    <source>
        <dbReference type="SAM" id="MobiDB-lite"/>
    </source>
</evidence>
<dbReference type="SMART" id="SM00240">
    <property type="entry name" value="FHA"/>
    <property type="match status" value="1"/>
</dbReference>
<organism evidence="13 14">
    <name type="scientific">Plutella xylostella</name>
    <name type="common">Diamondback moth</name>
    <name type="synonym">Plutella maculipennis</name>
    <dbReference type="NCBI Taxonomy" id="51655"/>
    <lineage>
        <taxon>Eukaryota</taxon>
        <taxon>Metazoa</taxon>
        <taxon>Ecdysozoa</taxon>
        <taxon>Arthropoda</taxon>
        <taxon>Hexapoda</taxon>
        <taxon>Insecta</taxon>
        <taxon>Pterygota</taxon>
        <taxon>Neoptera</taxon>
        <taxon>Endopterygota</taxon>
        <taxon>Lepidoptera</taxon>
        <taxon>Glossata</taxon>
        <taxon>Ditrysia</taxon>
        <taxon>Yponomeutoidea</taxon>
        <taxon>Plutellidae</taxon>
        <taxon>Plutella</taxon>
    </lineage>
</organism>
<dbReference type="GO" id="GO:0005874">
    <property type="term" value="C:microtubule"/>
    <property type="evidence" value="ECO:0007669"/>
    <property type="project" value="UniProtKB-KW"/>
</dbReference>
<comment type="similarity">
    <text evidence="9 10">Belongs to the TRAFAC class myosin-kinesin ATPase superfamily. Kinesin family.</text>
</comment>
<comment type="subcellular location">
    <subcellularLocation>
        <location evidence="1">Cytoplasm</location>
        <location evidence="1">Cytoskeleton</location>
    </subcellularLocation>
</comment>
<dbReference type="FunFam" id="3.40.850.10:FF:000021">
    <property type="entry name" value="kinesin-like protein KIF16B isoform X1"/>
    <property type="match status" value="1"/>
</dbReference>
<dbReference type="CDD" id="cd01365">
    <property type="entry name" value="KISc_KIF1A_KIF1B"/>
    <property type="match status" value="1"/>
</dbReference>
<gene>
    <name evidence="13" type="ORF">PLXY2_LOCUS14163</name>
</gene>
<dbReference type="PRINTS" id="PR00380">
    <property type="entry name" value="KINESINHEAVY"/>
</dbReference>
<dbReference type="Pfam" id="PF00498">
    <property type="entry name" value="FHA"/>
    <property type="match status" value="1"/>
</dbReference>
<keyword evidence="14" id="KW-1185">Reference proteome</keyword>
<dbReference type="FunFam" id="2.60.200.20:FF:000002">
    <property type="entry name" value="Kinesin family member 13A"/>
    <property type="match status" value="1"/>
</dbReference>
<evidence type="ECO:0000256" key="2">
    <source>
        <dbReference type="ARBA" id="ARBA00022490"/>
    </source>
</evidence>
<keyword evidence="4 9" id="KW-0547">Nucleotide-binding</keyword>
<name>A0A8S4G6Z9_PLUXY</name>
<protein>
    <recommendedName>
        <fullName evidence="10">Kinesin-like protein</fullName>
    </recommendedName>
</protein>
<dbReference type="Gene3D" id="6.10.250.2520">
    <property type="match status" value="1"/>
</dbReference>
<dbReference type="EMBL" id="CAJHNJ030000118">
    <property type="protein sequence ID" value="CAG9135929.1"/>
    <property type="molecule type" value="Genomic_DNA"/>
</dbReference>
<evidence type="ECO:0000256" key="8">
    <source>
        <dbReference type="ARBA" id="ARBA00023212"/>
    </source>
</evidence>
<dbReference type="SUPFAM" id="SSF49879">
    <property type="entry name" value="SMAD/FHA domain"/>
    <property type="match status" value="1"/>
</dbReference>
<feature type="domain" description="Kinesin motor" evidence="12">
    <location>
        <begin position="1"/>
        <end position="350"/>
    </location>
</feature>
<comment type="caution">
    <text evidence="13">The sequence shown here is derived from an EMBL/GenBank/DDBJ whole genome shotgun (WGS) entry which is preliminary data.</text>
</comment>
<dbReference type="Pfam" id="PF16183">
    <property type="entry name" value="Kinesin_assoc"/>
    <property type="match status" value="2"/>
</dbReference>
<dbReference type="PROSITE" id="PS00411">
    <property type="entry name" value="KINESIN_MOTOR_1"/>
    <property type="match status" value="1"/>
</dbReference>
<evidence type="ECO:0000256" key="3">
    <source>
        <dbReference type="ARBA" id="ARBA00022701"/>
    </source>
</evidence>
<dbReference type="SUPFAM" id="SSF52540">
    <property type="entry name" value="P-loop containing nucleoside triphosphate hydrolases"/>
    <property type="match status" value="1"/>
</dbReference>
<evidence type="ECO:0000256" key="9">
    <source>
        <dbReference type="PROSITE-ProRule" id="PRU00283"/>
    </source>
</evidence>
<dbReference type="InterPro" id="IPR036961">
    <property type="entry name" value="Kinesin_motor_dom_sf"/>
</dbReference>
<keyword evidence="8" id="KW-0206">Cytoskeleton</keyword>
<evidence type="ECO:0000256" key="1">
    <source>
        <dbReference type="ARBA" id="ARBA00004245"/>
    </source>
</evidence>
<evidence type="ECO:0000313" key="14">
    <source>
        <dbReference type="Proteomes" id="UP000653454"/>
    </source>
</evidence>
<accession>A0A8S4G6Z9</accession>
<dbReference type="GO" id="GO:0007018">
    <property type="term" value="P:microtubule-based movement"/>
    <property type="evidence" value="ECO:0007669"/>
    <property type="project" value="InterPro"/>
</dbReference>
<dbReference type="GO" id="GO:0005524">
    <property type="term" value="F:ATP binding"/>
    <property type="evidence" value="ECO:0007669"/>
    <property type="project" value="UniProtKB-UniRule"/>
</dbReference>
<keyword evidence="6" id="KW-0175">Coiled coil</keyword>
<proteinExistence type="inferred from homology"/>
<dbReference type="CDD" id="cd22706">
    <property type="entry name" value="FHA_KIF13"/>
    <property type="match status" value="1"/>
</dbReference>
<dbReference type="PANTHER" id="PTHR47117">
    <property type="entry name" value="STAR-RELATED LIPID TRANSFER PROTEIN 9"/>
    <property type="match status" value="1"/>
</dbReference>
<dbReference type="InterPro" id="IPR032405">
    <property type="entry name" value="Kinesin_assoc"/>
</dbReference>
<keyword evidence="5 9" id="KW-0067">ATP-binding</keyword>
<feature type="region of interest" description="Disordered" evidence="11">
    <location>
        <begin position="677"/>
        <end position="696"/>
    </location>
</feature>
<feature type="compositionally biased region" description="Basic residues" evidence="11">
    <location>
        <begin position="680"/>
        <end position="693"/>
    </location>
</feature>
<dbReference type="AlphaFoldDB" id="A0A8S4G6Z9"/>
<evidence type="ECO:0000256" key="5">
    <source>
        <dbReference type="ARBA" id="ARBA00022840"/>
    </source>
</evidence>
<dbReference type="InterPro" id="IPR000253">
    <property type="entry name" value="FHA_dom"/>
</dbReference>
<dbReference type="Pfam" id="PF00225">
    <property type="entry name" value="Kinesin"/>
    <property type="match status" value="1"/>
</dbReference>
<dbReference type="Gene3D" id="2.60.200.20">
    <property type="match status" value="1"/>
</dbReference>
<evidence type="ECO:0000313" key="13">
    <source>
        <dbReference type="EMBL" id="CAG9135929.1"/>
    </source>
</evidence>
<keyword evidence="2" id="KW-0963">Cytoplasm</keyword>
<dbReference type="Gene3D" id="3.40.850.10">
    <property type="entry name" value="Kinesin motor domain"/>
    <property type="match status" value="1"/>
</dbReference>
<keyword evidence="3 10" id="KW-0493">Microtubule</keyword>
<evidence type="ECO:0000256" key="10">
    <source>
        <dbReference type="RuleBase" id="RU000394"/>
    </source>
</evidence>
<dbReference type="GO" id="GO:0003777">
    <property type="term" value="F:microtubule motor activity"/>
    <property type="evidence" value="ECO:0007669"/>
    <property type="project" value="InterPro"/>
</dbReference>
<dbReference type="SMART" id="SM00129">
    <property type="entry name" value="KISc"/>
    <property type="match status" value="1"/>
</dbReference>
<sequence>MKLLKTHQHPEEILHKLGDTIQFFLEEHCTLKLLFYFVFYHCGVKKQPKTFAFDHCFYSLDSALPNFASQKTVFECLGQDILDNAFDGYNACIFAYGQTGSGKSYTMMGSPGAEGGIIPRLCNTLFERIAVLQSPPALTYKVEVSYMEIYNERVHDLLDPETTRRSLRVREHAVLGPYVDGLSQLAVTSFQDIDNLMTEGNKSRTVAATNMNSESSRSHAVFSVVLTQTLCDTATGVTGEKVARLSLVDLAGSERAVKTGAVGDRLKEGSNINKSLTTLGLVISKLADQSSSRPNKDKFVPYRDSVLTWLLKDNLGGNSKTVMVATVSPAADNYEETLSTLRYADRAKRIVNHAVVNEDPNARIIRELRQEVEALKEMLKHATGSPVGEDVHEQLAQSEHLMKEMSRTWEEKLVETGRIKSERHQALEKMGISVQASGIKVEKNKYYLVNLNADPSLNELLVYYLKRPMAGMRHQALEKMGISVQASGIKVEKNKYYLVNLNADPSLNELLVYYLKDRTLVGADSSADIQLSGLGIQPEHCIIDVESGGLQLEPLRGARCFVNGAPVVNRLLLGHGDRILWGNHHFFRVNCPKSSVLLYGCETWLVKNEVTSRLQVFVNKCLRRILGIYWPRTISNARLWEMTDQTPIDKEILLRKWRWIGHVLRRPDNHLSKQGLKWQAKGKRRPGRPRTTWRRSVEKEAASTGLGWDDLEAAAQDREKWKSFLRALCP</sequence>
<reference evidence="13" key="1">
    <citation type="submission" date="2020-11" db="EMBL/GenBank/DDBJ databases">
        <authorList>
            <person name="Whiteford S."/>
        </authorList>
    </citation>
    <scope>NUCLEOTIDE SEQUENCE</scope>
</reference>
<dbReference type="PROSITE" id="PS50067">
    <property type="entry name" value="KINESIN_MOTOR_2"/>
    <property type="match status" value="1"/>
</dbReference>
<dbReference type="InterPro" id="IPR027417">
    <property type="entry name" value="P-loop_NTPase"/>
</dbReference>
<dbReference type="Proteomes" id="UP000653454">
    <property type="component" value="Unassembled WGS sequence"/>
</dbReference>
<dbReference type="InterPro" id="IPR001752">
    <property type="entry name" value="Kinesin_motor_dom"/>
</dbReference>
<evidence type="ECO:0000256" key="4">
    <source>
        <dbReference type="ARBA" id="ARBA00022741"/>
    </source>
</evidence>
<evidence type="ECO:0000256" key="7">
    <source>
        <dbReference type="ARBA" id="ARBA00023175"/>
    </source>
</evidence>
<dbReference type="InterPro" id="IPR019821">
    <property type="entry name" value="Kinesin_motor_CS"/>
</dbReference>
<evidence type="ECO:0000256" key="6">
    <source>
        <dbReference type="ARBA" id="ARBA00023054"/>
    </source>
</evidence>